<evidence type="ECO:0000313" key="9">
    <source>
        <dbReference type="EMBL" id="TFB00510.1"/>
    </source>
</evidence>
<name>A0ABY2GZ10_9HYPO</name>
<gene>
    <name evidence="9" type="ORF">CCMA1212_007977</name>
</gene>
<dbReference type="InterPro" id="IPR019787">
    <property type="entry name" value="Znf_PHD-finger"/>
</dbReference>
<reference evidence="9 10" key="1">
    <citation type="submission" date="2018-01" db="EMBL/GenBank/DDBJ databases">
        <title>Genome characterization of the sugarcane-associated fungus Trichoderma ghanense CCMA-1212 and their application in lignocelulose bioconversion.</title>
        <authorList>
            <person name="Steindorff A.S."/>
            <person name="Mendes T.D."/>
            <person name="Vilela E.S.D."/>
            <person name="Rodrigues D.S."/>
            <person name="Formighieri E.F."/>
            <person name="Melo I.S."/>
            <person name="Favaro L.C.L."/>
        </authorList>
    </citation>
    <scope>NUCLEOTIDE SEQUENCE [LARGE SCALE GENOMIC DNA]</scope>
    <source>
        <strain evidence="9 10">CCMA-1212</strain>
    </source>
</reference>
<dbReference type="SMART" id="SM00249">
    <property type="entry name" value="PHD"/>
    <property type="match status" value="1"/>
</dbReference>
<sequence>MFQIQGLARLSRPGSSPTRWLNRARDIRRYSAAAVSSNPLPLEGYRVLDMTRVLAGPYCTQILGDLGAEVIKIEHPTRGDDTRAWGPPYAKYKPDSGREGPGESAYFLGVNRNKRSLGLSFQHPQGVDILHKLAAKCDILVENYLPGTLSKYQMDYESLRKINPGLIYASITGYGQTGPYSNRAGYDVMVEAEFGLMHITGSRDGPPVKVGVAVTDLTTGLYTSNSIMAALLSRAKTGRGQHIDVALSDCQTATLANIASSALISGKKDSGRWGTAHPSIVPYRAFKTKDGDILFGGGNDRLFGILCDGIGKSHWKDDARYKTNADRVAHRDELEAEIEAITQQRTTQEWLDVFEGSGMPYAAINDIQGTLNHSHTKAREMVVEIDHEYCGPIKMVNTPVKWSETQPRVRTPPPVLGQHTDEILSEHLGLTEADIAALKDQGVDCKMETPSPILLNGSRDEDVTMRDSPAATVVESHPIPAPIAETEPAPGSTPRPSYTPQFSSASWVLSRIKNEQQPARSSLQTVPETATQAEDGRNNGSNEQHGSSVHDTLAMPLSSAHQPFSSVADMLAAGSRLIGMKRKREKGDDGDEGDDFTQNTISLPLPAPTPAVIPSTTETPSGALSDSDAMCFRCGEGSLGSQNPLITCGSCSKPWHQGCVPLTNKEEDSQQGSRLTCPSCLRMTDKDAIHRTGRHQSETERRRAKNLAALPEGVVPAKPELVGFWAGQASDAALTEYFYGKKKTDLLNVLSFCDQLKPQLLVDIMVSVAKKHPELPIFDSPSWNSKAVSAISVRTKHSHQSRSTTRLRHGHTVLESRIKHKHKVSKKTIKAAPIPQEEESPSMDYQDALPPLWPKAGEGLYAKLCPEDEDRAFLLDENDEEAFSHFGVDKFGKQISIPVSV</sequence>
<dbReference type="InterPro" id="IPR044855">
    <property type="entry name" value="CoA-Trfase_III_dom3_sf"/>
</dbReference>
<keyword evidence="5" id="KW-0862">Zinc</keyword>
<evidence type="ECO:0000256" key="2">
    <source>
        <dbReference type="ARBA" id="ARBA00022679"/>
    </source>
</evidence>
<organism evidence="9 10">
    <name type="scientific">Trichoderma ghanense</name>
    <dbReference type="NCBI Taxonomy" id="65468"/>
    <lineage>
        <taxon>Eukaryota</taxon>
        <taxon>Fungi</taxon>
        <taxon>Dikarya</taxon>
        <taxon>Ascomycota</taxon>
        <taxon>Pezizomycotina</taxon>
        <taxon>Sordariomycetes</taxon>
        <taxon>Hypocreomycetidae</taxon>
        <taxon>Hypocreales</taxon>
        <taxon>Hypocreaceae</taxon>
        <taxon>Trichoderma</taxon>
    </lineage>
</organism>
<comment type="caution">
    <text evidence="9">The sequence shown here is derived from an EMBL/GenBank/DDBJ whole genome shotgun (WGS) entry which is preliminary data.</text>
</comment>
<keyword evidence="2" id="KW-0808">Transferase</keyword>
<dbReference type="InterPro" id="IPR011011">
    <property type="entry name" value="Znf_FYVE_PHD"/>
</dbReference>
<dbReference type="EMBL" id="PPTA01000011">
    <property type="protein sequence ID" value="TFB00510.1"/>
    <property type="molecule type" value="Genomic_DNA"/>
</dbReference>
<dbReference type="Pfam" id="PF02515">
    <property type="entry name" value="CoA_transf_3"/>
    <property type="match status" value="1"/>
</dbReference>
<dbReference type="GeneID" id="300579583"/>
<feature type="region of interest" description="Disordered" evidence="7">
    <location>
        <begin position="583"/>
        <end position="611"/>
    </location>
</feature>
<dbReference type="Gene3D" id="3.40.50.10540">
    <property type="entry name" value="Crotonobetainyl-coa:carnitine coa-transferase, domain 1"/>
    <property type="match status" value="1"/>
</dbReference>
<evidence type="ECO:0000256" key="5">
    <source>
        <dbReference type="ARBA" id="ARBA00022833"/>
    </source>
</evidence>
<dbReference type="PANTHER" id="PTHR48207">
    <property type="entry name" value="SUCCINATE--HYDROXYMETHYLGLUTARATE COA-TRANSFERASE"/>
    <property type="match status" value="1"/>
</dbReference>
<dbReference type="SUPFAM" id="SSF57903">
    <property type="entry name" value="FYVE/PHD zinc finger"/>
    <property type="match status" value="1"/>
</dbReference>
<dbReference type="Proteomes" id="UP001642720">
    <property type="component" value="Unassembled WGS sequence"/>
</dbReference>
<accession>A0ABY2GZ10</accession>
<feature type="domain" description="PHD-type" evidence="8">
    <location>
        <begin position="628"/>
        <end position="683"/>
    </location>
</feature>
<feature type="compositionally biased region" description="Polar residues" evidence="7">
    <location>
        <begin position="515"/>
        <end position="549"/>
    </location>
</feature>
<dbReference type="Gene3D" id="3.30.40.10">
    <property type="entry name" value="Zinc/RING finger domain, C3HC4 (zinc finger)"/>
    <property type="match status" value="1"/>
</dbReference>
<evidence type="ECO:0000313" key="10">
    <source>
        <dbReference type="Proteomes" id="UP001642720"/>
    </source>
</evidence>
<dbReference type="InterPro" id="IPR003673">
    <property type="entry name" value="CoA-Trfase_fam_III"/>
</dbReference>
<evidence type="ECO:0000256" key="3">
    <source>
        <dbReference type="ARBA" id="ARBA00022723"/>
    </source>
</evidence>
<dbReference type="PANTHER" id="PTHR48207:SF3">
    <property type="entry name" value="SUCCINATE--HYDROXYMETHYLGLUTARATE COA-TRANSFERASE"/>
    <property type="match status" value="1"/>
</dbReference>
<keyword evidence="10" id="KW-1185">Reference proteome</keyword>
<evidence type="ECO:0000256" key="7">
    <source>
        <dbReference type="SAM" id="MobiDB-lite"/>
    </source>
</evidence>
<dbReference type="SUPFAM" id="SSF89796">
    <property type="entry name" value="CoA-transferase family III (CaiB/BaiF)"/>
    <property type="match status" value="1"/>
</dbReference>
<evidence type="ECO:0000259" key="8">
    <source>
        <dbReference type="PROSITE" id="PS50016"/>
    </source>
</evidence>
<feature type="region of interest" description="Disordered" evidence="7">
    <location>
        <begin position="449"/>
        <end position="501"/>
    </location>
</feature>
<dbReference type="InterPro" id="IPR050483">
    <property type="entry name" value="CoA-transferase_III_domain"/>
</dbReference>
<dbReference type="InterPro" id="IPR001965">
    <property type="entry name" value="Znf_PHD"/>
</dbReference>
<evidence type="ECO:0000256" key="4">
    <source>
        <dbReference type="ARBA" id="ARBA00022771"/>
    </source>
</evidence>
<evidence type="ECO:0000256" key="1">
    <source>
        <dbReference type="ARBA" id="ARBA00008383"/>
    </source>
</evidence>
<dbReference type="PROSITE" id="PS50016">
    <property type="entry name" value="ZF_PHD_2"/>
    <property type="match status" value="1"/>
</dbReference>
<feature type="region of interest" description="Disordered" evidence="7">
    <location>
        <begin position="514"/>
        <end position="549"/>
    </location>
</feature>
<proteinExistence type="inferred from homology"/>
<keyword evidence="3" id="KW-0479">Metal-binding</keyword>
<dbReference type="Gene3D" id="3.30.1540.10">
    <property type="entry name" value="formyl-coa transferase, domain 3"/>
    <property type="match status" value="1"/>
</dbReference>
<comment type="similarity">
    <text evidence="1">Belongs to the CoA-transferase III family.</text>
</comment>
<evidence type="ECO:0000256" key="6">
    <source>
        <dbReference type="PROSITE-ProRule" id="PRU00146"/>
    </source>
</evidence>
<dbReference type="InterPro" id="IPR023606">
    <property type="entry name" value="CoA-Trfase_III_dom_1_sf"/>
</dbReference>
<dbReference type="CDD" id="cd15489">
    <property type="entry name" value="PHD_SF"/>
    <property type="match status" value="1"/>
</dbReference>
<protein>
    <submittedName>
        <fullName evidence="9">Succinate-hydroxymethylglutarate CoA-transferase</fullName>
    </submittedName>
</protein>
<dbReference type="RefSeq" id="XP_073556711.1">
    <property type="nucleotide sequence ID" value="XM_073705133.1"/>
</dbReference>
<keyword evidence="4 6" id="KW-0863">Zinc-finger</keyword>
<dbReference type="InterPro" id="IPR013083">
    <property type="entry name" value="Znf_RING/FYVE/PHD"/>
</dbReference>